<evidence type="ECO:0000313" key="3">
    <source>
        <dbReference type="EMBL" id="CAD6443737.1"/>
    </source>
</evidence>
<comment type="caution">
    <text evidence="3">The sequence shown here is derived from an EMBL/GenBank/DDBJ whole genome shotgun (WGS) entry which is preliminary data.</text>
</comment>
<evidence type="ECO:0000256" key="2">
    <source>
        <dbReference type="SAM" id="Phobius"/>
    </source>
</evidence>
<dbReference type="AlphaFoldDB" id="A0A8H2VSL3"/>
<keyword evidence="2" id="KW-1133">Transmembrane helix</keyword>
<dbReference type="Proteomes" id="UP000624404">
    <property type="component" value="Unassembled WGS sequence"/>
</dbReference>
<reference evidence="3" key="1">
    <citation type="submission" date="2020-10" db="EMBL/GenBank/DDBJ databases">
        <authorList>
            <person name="Kusch S."/>
        </authorList>
    </citation>
    <scope>NUCLEOTIDE SEQUENCE</scope>
    <source>
        <strain evidence="3">SwB9</strain>
    </source>
</reference>
<accession>A0A8H2VSL3</accession>
<gene>
    <name evidence="3" type="ORF">SCLTRI_LOCUS3529</name>
</gene>
<name>A0A8H2VSL3_9HELO</name>
<keyword evidence="2" id="KW-0812">Transmembrane</keyword>
<feature type="transmembrane region" description="Helical" evidence="2">
    <location>
        <begin position="99"/>
        <end position="119"/>
    </location>
</feature>
<proteinExistence type="predicted"/>
<dbReference type="EMBL" id="CAJHIA010000011">
    <property type="protein sequence ID" value="CAD6443737.1"/>
    <property type="molecule type" value="Genomic_DNA"/>
</dbReference>
<feature type="transmembrane region" description="Helical" evidence="2">
    <location>
        <begin position="34"/>
        <end position="53"/>
    </location>
</feature>
<dbReference type="OrthoDB" id="3474821at2759"/>
<keyword evidence="2" id="KW-0472">Membrane</keyword>
<keyword evidence="4" id="KW-1185">Reference proteome</keyword>
<feature type="compositionally biased region" description="Polar residues" evidence="1">
    <location>
        <begin position="188"/>
        <end position="208"/>
    </location>
</feature>
<sequence length="286" mass="32107">MRMWLYDESGSLIYVSLWSSSLDLVFQTKHIHSLYIISYCIIINQILSLTFSIHCKHLRLLNFHEDLIFTYDYLSKYQHDFTLRETLLSTQNYHSFSTIQTLVGISLNISFSIFINYIMSSSTTLQMTGGPIISISDMDNFMKLGELAQGARSQRPIKKTSSMDFDLLRASGDAARRRRGSTASEGSTCGSPSYTPTSSAFQSTRSTPCASPLLRPIDTCESRYDFMVPVDLPTQWNLPTSHSASEFNGEGLEGDRDSFLKLDVNVGSPFEIGMASELRIINADGF</sequence>
<evidence type="ECO:0000313" key="4">
    <source>
        <dbReference type="Proteomes" id="UP000624404"/>
    </source>
</evidence>
<protein>
    <submittedName>
        <fullName evidence="3">192aca1a-376d-4593-a449-bcafd7413fca</fullName>
    </submittedName>
</protein>
<evidence type="ECO:0000256" key="1">
    <source>
        <dbReference type="SAM" id="MobiDB-lite"/>
    </source>
</evidence>
<feature type="region of interest" description="Disordered" evidence="1">
    <location>
        <begin position="172"/>
        <end position="208"/>
    </location>
</feature>
<organism evidence="3 4">
    <name type="scientific">Sclerotinia trifoliorum</name>
    <dbReference type="NCBI Taxonomy" id="28548"/>
    <lineage>
        <taxon>Eukaryota</taxon>
        <taxon>Fungi</taxon>
        <taxon>Dikarya</taxon>
        <taxon>Ascomycota</taxon>
        <taxon>Pezizomycotina</taxon>
        <taxon>Leotiomycetes</taxon>
        <taxon>Helotiales</taxon>
        <taxon>Sclerotiniaceae</taxon>
        <taxon>Sclerotinia</taxon>
    </lineage>
</organism>